<protein>
    <submittedName>
        <fullName evidence="2">Uncharacterized protein</fullName>
    </submittedName>
</protein>
<dbReference type="Proteomes" id="UP000234439">
    <property type="component" value="Unassembled WGS sequence"/>
</dbReference>
<evidence type="ECO:0000313" key="2">
    <source>
        <dbReference type="EMBL" id="PLE27869.1"/>
    </source>
</evidence>
<evidence type="ECO:0000313" key="3">
    <source>
        <dbReference type="Proteomes" id="UP000234439"/>
    </source>
</evidence>
<accession>A0A9Q6EY34</accession>
<feature type="compositionally biased region" description="Basic residues" evidence="1">
    <location>
        <begin position="21"/>
        <end position="34"/>
    </location>
</feature>
<sequence>MAQQDVTKLNNFAGESERGRGKIRVRQSTAHKKGLPQEAMEIEYSAMRVLPPAPRPDRRQCTASPDLCGHRA</sequence>
<dbReference type="EMBL" id="NCMJ01000052">
    <property type="protein sequence ID" value="PLE27869.1"/>
    <property type="molecule type" value="Genomic_DNA"/>
</dbReference>
<comment type="caution">
    <text evidence="2">The sequence shown here is derived from an EMBL/GenBank/DDBJ whole genome shotgun (WGS) entry which is preliminary data.</text>
</comment>
<feature type="compositionally biased region" description="Polar residues" evidence="1">
    <location>
        <begin position="1"/>
        <end position="10"/>
    </location>
</feature>
<reference evidence="2 3" key="1">
    <citation type="journal article" date="2017" name="J. Infect. Dis.">
        <title>An Analysis of the Epidemic of Klebsiella pneumoniae Carbapenemase-Producing K. pneumoniae: Convergence of Two Evolutionary Mechanisms Creates the Perfect Storm.</title>
        <authorList>
            <person name="Rojas L.J."/>
            <person name="Weinstock G.M."/>
            <person name="De La Cadena E."/>
            <person name="Diaz L."/>
            <person name="Rios R."/>
            <person name="Hanson B.M."/>
            <person name="Brown J.S."/>
            <person name="Vats P."/>
            <person name="Phillips D.S."/>
            <person name="Nguyen H."/>
            <person name="Hujer K.M."/>
            <person name="Correa A."/>
            <person name="Adams M.D."/>
            <person name="Perez F."/>
            <person name="Sodergren E."/>
            <person name="Narechania A."/>
            <person name="Planet P.J."/>
            <person name="Villegas M.V."/>
            <person name="Bonomo R.A."/>
            <person name="Arias C.A."/>
        </authorList>
    </citation>
    <scope>NUCLEOTIDE SEQUENCE [LARGE SCALE GENOMIC DNA]</scope>
    <source>
        <strain evidence="2 3">COL-Kpn30</strain>
    </source>
</reference>
<feature type="region of interest" description="Disordered" evidence="1">
    <location>
        <begin position="51"/>
        <end position="72"/>
    </location>
</feature>
<proteinExistence type="predicted"/>
<feature type="region of interest" description="Disordered" evidence="1">
    <location>
        <begin position="1"/>
        <end position="34"/>
    </location>
</feature>
<organism evidence="2 3">
    <name type="scientific">Klebsiella pneumoniae</name>
    <dbReference type="NCBI Taxonomy" id="573"/>
    <lineage>
        <taxon>Bacteria</taxon>
        <taxon>Pseudomonadati</taxon>
        <taxon>Pseudomonadota</taxon>
        <taxon>Gammaproteobacteria</taxon>
        <taxon>Enterobacterales</taxon>
        <taxon>Enterobacteriaceae</taxon>
        <taxon>Klebsiella/Raoultella group</taxon>
        <taxon>Klebsiella</taxon>
        <taxon>Klebsiella pneumoniae complex</taxon>
    </lineage>
</organism>
<gene>
    <name evidence="2" type="ORF">B6I68_10040</name>
</gene>
<name>A0A9Q6EY34_KLEPN</name>
<dbReference type="AlphaFoldDB" id="A0A9Q6EY34"/>
<evidence type="ECO:0000256" key="1">
    <source>
        <dbReference type="SAM" id="MobiDB-lite"/>
    </source>
</evidence>